<dbReference type="CDD" id="cd08422">
    <property type="entry name" value="PBP2_CrgA_like"/>
    <property type="match status" value="1"/>
</dbReference>
<feature type="domain" description="HTH lysR-type" evidence="5">
    <location>
        <begin position="1"/>
        <end position="59"/>
    </location>
</feature>
<dbReference type="Gene3D" id="3.40.190.290">
    <property type="match status" value="1"/>
</dbReference>
<dbReference type="InterPro" id="IPR005119">
    <property type="entry name" value="LysR_subst-bd"/>
</dbReference>
<accession>A0A0R0C8D8</accession>
<dbReference type="STRING" id="405444.ABB26_17075"/>
<dbReference type="Pfam" id="PF00126">
    <property type="entry name" value="HTH_1"/>
    <property type="match status" value="1"/>
</dbReference>
<evidence type="ECO:0000256" key="3">
    <source>
        <dbReference type="ARBA" id="ARBA00023125"/>
    </source>
</evidence>
<evidence type="ECO:0000259" key="5">
    <source>
        <dbReference type="PROSITE" id="PS50931"/>
    </source>
</evidence>
<dbReference type="InterPro" id="IPR036390">
    <property type="entry name" value="WH_DNA-bd_sf"/>
</dbReference>
<evidence type="ECO:0000313" key="6">
    <source>
        <dbReference type="EMBL" id="KRG62081.1"/>
    </source>
</evidence>
<organism evidence="6 7">
    <name type="scientific">Stenotrophomonas humi</name>
    <dbReference type="NCBI Taxonomy" id="405444"/>
    <lineage>
        <taxon>Bacteria</taxon>
        <taxon>Pseudomonadati</taxon>
        <taxon>Pseudomonadota</taxon>
        <taxon>Gammaproteobacteria</taxon>
        <taxon>Lysobacterales</taxon>
        <taxon>Lysobacteraceae</taxon>
        <taxon>Stenotrophomonas</taxon>
    </lineage>
</organism>
<keyword evidence="7" id="KW-1185">Reference proteome</keyword>
<comment type="caution">
    <text evidence="6">The sequence shown here is derived from an EMBL/GenBank/DDBJ whole genome shotgun (WGS) entry which is preliminary data.</text>
</comment>
<reference evidence="6 7" key="1">
    <citation type="submission" date="2015-05" db="EMBL/GenBank/DDBJ databases">
        <title>Genome sequencing and analysis of members of genus Stenotrophomonas.</title>
        <authorList>
            <person name="Patil P.P."/>
            <person name="Midha S."/>
            <person name="Patil P.B."/>
        </authorList>
    </citation>
    <scope>NUCLEOTIDE SEQUENCE [LARGE SCALE GENOMIC DNA]</scope>
    <source>
        <strain evidence="6 7">DSM 18929</strain>
    </source>
</reference>
<keyword evidence="2" id="KW-0805">Transcription regulation</keyword>
<keyword evidence="4" id="KW-0804">Transcription</keyword>
<comment type="similarity">
    <text evidence="1">Belongs to the LysR transcriptional regulatory family.</text>
</comment>
<protein>
    <submittedName>
        <fullName evidence="6">LysR family transcriptional regulator</fullName>
    </submittedName>
</protein>
<dbReference type="OrthoDB" id="9810065at2"/>
<proteinExistence type="inferred from homology"/>
<dbReference type="Proteomes" id="UP000050864">
    <property type="component" value="Unassembled WGS sequence"/>
</dbReference>
<evidence type="ECO:0000313" key="7">
    <source>
        <dbReference type="Proteomes" id="UP000050864"/>
    </source>
</evidence>
<evidence type="ECO:0000256" key="1">
    <source>
        <dbReference type="ARBA" id="ARBA00009437"/>
    </source>
</evidence>
<dbReference type="FunFam" id="1.10.10.10:FF:000001">
    <property type="entry name" value="LysR family transcriptional regulator"/>
    <property type="match status" value="1"/>
</dbReference>
<dbReference type="PANTHER" id="PTHR30537">
    <property type="entry name" value="HTH-TYPE TRANSCRIPTIONAL REGULATOR"/>
    <property type="match status" value="1"/>
</dbReference>
<dbReference type="GO" id="GO:0043565">
    <property type="term" value="F:sequence-specific DNA binding"/>
    <property type="evidence" value="ECO:0007669"/>
    <property type="project" value="TreeGrafter"/>
</dbReference>
<dbReference type="Pfam" id="PF03466">
    <property type="entry name" value="LysR_substrate"/>
    <property type="match status" value="1"/>
</dbReference>
<dbReference type="GO" id="GO:0003700">
    <property type="term" value="F:DNA-binding transcription factor activity"/>
    <property type="evidence" value="ECO:0007669"/>
    <property type="project" value="InterPro"/>
</dbReference>
<dbReference type="PATRIC" id="fig|405444.3.peg.2939"/>
<keyword evidence="3" id="KW-0238">DNA-binding</keyword>
<dbReference type="InterPro" id="IPR036388">
    <property type="entry name" value="WH-like_DNA-bd_sf"/>
</dbReference>
<dbReference type="PANTHER" id="PTHR30537:SF35">
    <property type="entry name" value="TRANSCRIPTIONAL REGULATORY PROTEIN"/>
    <property type="match status" value="1"/>
</dbReference>
<dbReference type="RefSeq" id="WP_057635915.1">
    <property type="nucleotide sequence ID" value="NZ_LDJI01000041.1"/>
</dbReference>
<dbReference type="SUPFAM" id="SSF53850">
    <property type="entry name" value="Periplasmic binding protein-like II"/>
    <property type="match status" value="1"/>
</dbReference>
<dbReference type="SUPFAM" id="SSF46785">
    <property type="entry name" value="Winged helix' DNA-binding domain"/>
    <property type="match status" value="1"/>
</dbReference>
<dbReference type="PROSITE" id="PS50931">
    <property type="entry name" value="HTH_LYSR"/>
    <property type="match status" value="1"/>
</dbReference>
<dbReference type="EMBL" id="LDJI01000041">
    <property type="protein sequence ID" value="KRG62081.1"/>
    <property type="molecule type" value="Genomic_DNA"/>
</dbReference>
<dbReference type="Gene3D" id="1.10.10.10">
    <property type="entry name" value="Winged helix-like DNA-binding domain superfamily/Winged helix DNA-binding domain"/>
    <property type="match status" value="1"/>
</dbReference>
<dbReference type="AlphaFoldDB" id="A0A0R0C8D8"/>
<gene>
    <name evidence="6" type="ORF">ABB26_17075</name>
</gene>
<dbReference type="InterPro" id="IPR058163">
    <property type="entry name" value="LysR-type_TF_proteobact-type"/>
</dbReference>
<name>A0A0R0C8D8_9GAMM</name>
<evidence type="ECO:0000256" key="2">
    <source>
        <dbReference type="ARBA" id="ARBA00023015"/>
    </source>
</evidence>
<evidence type="ECO:0000256" key="4">
    <source>
        <dbReference type="ARBA" id="ARBA00023163"/>
    </source>
</evidence>
<sequence>MDTIDAMRVFVAVVERNGFSAAADAMDMSTAAVTRQIAALEKRLSARLLNRTTRRVSPTSTGAAYYQRCVQLLAEFDALEASVGAQALQPSGRLRINAPVSYGITRLAPLLPGYSTRYPQVELDLSLSDRLVDMVEEGFDLAIRITRNPSPSLIARRLAQARIILCAAPAYIARRGAPATPQALAEHDFLSYTYSASGDSWTLRGPEGETSVTFTPRMRANNGEVLREAAIAGMGIIAQPDFIIGPALADGRLVPVLPEWEVPPVDIHAVYASRSHLAPKVRSFIDYLVECMEDNTAPSVSP</sequence>
<dbReference type="FunFam" id="3.40.190.290:FF:000001">
    <property type="entry name" value="Transcriptional regulator, LysR family"/>
    <property type="match status" value="1"/>
</dbReference>
<dbReference type="InterPro" id="IPR000847">
    <property type="entry name" value="LysR_HTH_N"/>
</dbReference>
<dbReference type="GO" id="GO:0006351">
    <property type="term" value="P:DNA-templated transcription"/>
    <property type="evidence" value="ECO:0007669"/>
    <property type="project" value="TreeGrafter"/>
</dbReference>